<organism evidence="1 2">
    <name type="scientific">Smallanthus sonchifolius</name>
    <dbReference type="NCBI Taxonomy" id="185202"/>
    <lineage>
        <taxon>Eukaryota</taxon>
        <taxon>Viridiplantae</taxon>
        <taxon>Streptophyta</taxon>
        <taxon>Embryophyta</taxon>
        <taxon>Tracheophyta</taxon>
        <taxon>Spermatophyta</taxon>
        <taxon>Magnoliopsida</taxon>
        <taxon>eudicotyledons</taxon>
        <taxon>Gunneridae</taxon>
        <taxon>Pentapetalae</taxon>
        <taxon>asterids</taxon>
        <taxon>campanulids</taxon>
        <taxon>Asterales</taxon>
        <taxon>Asteraceae</taxon>
        <taxon>Asteroideae</taxon>
        <taxon>Heliantheae alliance</taxon>
        <taxon>Millerieae</taxon>
        <taxon>Smallanthus</taxon>
    </lineage>
</organism>
<reference evidence="2" key="1">
    <citation type="journal article" date="2022" name="Mol. Ecol. Resour.">
        <title>The genomes of chicory, endive, great burdock and yacon provide insights into Asteraceae palaeo-polyploidization history and plant inulin production.</title>
        <authorList>
            <person name="Fan W."/>
            <person name="Wang S."/>
            <person name="Wang H."/>
            <person name="Wang A."/>
            <person name="Jiang F."/>
            <person name="Liu H."/>
            <person name="Zhao H."/>
            <person name="Xu D."/>
            <person name="Zhang Y."/>
        </authorList>
    </citation>
    <scope>NUCLEOTIDE SEQUENCE [LARGE SCALE GENOMIC DNA]</scope>
    <source>
        <strain evidence="2">cv. Yunnan</strain>
    </source>
</reference>
<comment type="caution">
    <text evidence="1">The sequence shown here is derived from an EMBL/GenBank/DDBJ whole genome shotgun (WGS) entry which is preliminary data.</text>
</comment>
<keyword evidence="2" id="KW-1185">Reference proteome</keyword>
<gene>
    <name evidence="1" type="ORF">L1987_32693</name>
</gene>
<evidence type="ECO:0000313" key="1">
    <source>
        <dbReference type="EMBL" id="KAI3797436.1"/>
    </source>
</evidence>
<evidence type="ECO:0000313" key="2">
    <source>
        <dbReference type="Proteomes" id="UP001056120"/>
    </source>
</evidence>
<accession>A0ACB9HPM4</accession>
<protein>
    <submittedName>
        <fullName evidence="1">Uncharacterized protein</fullName>
    </submittedName>
</protein>
<sequence length="113" mass="12920">MSDPILAEIIAKKKAQMLYNYVKSRQKCKKDWNARPRYGATLAEIQIESINDTPKSDQNIRKYSQESGKKHKQPAPSPYYQKHRSCTGTQAFSGEGKDATFLLSKNHFCFDST</sequence>
<proteinExistence type="predicted"/>
<name>A0ACB9HPM4_9ASTR</name>
<dbReference type="EMBL" id="CM042028">
    <property type="protein sequence ID" value="KAI3797436.1"/>
    <property type="molecule type" value="Genomic_DNA"/>
</dbReference>
<reference evidence="1 2" key="2">
    <citation type="journal article" date="2022" name="Mol. Ecol. Resour.">
        <title>The genomes of chicory, endive, great burdock and yacon provide insights into Asteraceae paleo-polyploidization history and plant inulin production.</title>
        <authorList>
            <person name="Fan W."/>
            <person name="Wang S."/>
            <person name="Wang H."/>
            <person name="Wang A."/>
            <person name="Jiang F."/>
            <person name="Liu H."/>
            <person name="Zhao H."/>
            <person name="Xu D."/>
            <person name="Zhang Y."/>
        </authorList>
    </citation>
    <scope>NUCLEOTIDE SEQUENCE [LARGE SCALE GENOMIC DNA]</scope>
    <source>
        <strain evidence="2">cv. Yunnan</strain>
        <tissue evidence="1">Leaves</tissue>
    </source>
</reference>
<dbReference type="Proteomes" id="UP001056120">
    <property type="component" value="Linkage Group LG11"/>
</dbReference>